<feature type="domain" description="Uroporphyrinogen decarboxylase (URO-D)" evidence="10">
    <location>
        <begin position="35"/>
        <end position="44"/>
    </location>
</feature>
<evidence type="ECO:0000256" key="9">
    <source>
        <dbReference type="RuleBase" id="RU004169"/>
    </source>
</evidence>
<keyword evidence="7" id="KW-0963">Cytoplasm</keyword>
<dbReference type="InterPro" id="IPR006361">
    <property type="entry name" value="Uroporphyrinogen_deCO2ase_HemE"/>
</dbReference>
<reference evidence="11" key="2">
    <citation type="journal article" date="2023" name="ISME Commun">
        <title>Characterization of a bloom-associated alphaproteobacterial lineage, 'Candidatus Phycosocius': insights into freshwater algal-bacterial interactions.</title>
        <authorList>
            <person name="Tanabe Y."/>
            <person name="Yamaguchi H."/>
            <person name="Yoshida M."/>
            <person name="Kai A."/>
            <person name="Okazaki Y."/>
        </authorList>
    </citation>
    <scope>NUCLEOTIDE SEQUENCE</scope>
    <source>
        <strain evidence="11">BOTRYCO-1</strain>
    </source>
</reference>
<dbReference type="CDD" id="cd00717">
    <property type="entry name" value="URO-D"/>
    <property type="match status" value="1"/>
</dbReference>
<dbReference type="NCBIfam" id="TIGR01464">
    <property type="entry name" value="hemE"/>
    <property type="match status" value="1"/>
</dbReference>
<evidence type="ECO:0000256" key="3">
    <source>
        <dbReference type="ARBA" id="ARBA00012288"/>
    </source>
</evidence>
<gene>
    <name evidence="7 11" type="primary">hemE</name>
    <name evidence="11" type="ORF">PsB1_1795</name>
</gene>
<keyword evidence="12" id="KW-1185">Reference proteome</keyword>
<dbReference type="PANTHER" id="PTHR21091:SF169">
    <property type="entry name" value="UROPORPHYRINOGEN DECARBOXYLASE"/>
    <property type="match status" value="1"/>
</dbReference>
<dbReference type="Proteomes" id="UP001161064">
    <property type="component" value="Unassembled WGS sequence"/>
</dbReference>
<feature type="site" description="Transition state stabilizer" evidence="7">
    <location>
        <position position="90"/>
    </location>
</feature>
<name>A0ABQ4PXG1_9PROT</name>
<comment type="subunit">
    <text evidence="7">Homodimer.</text>
</comment>
<dbReference type="PANTHER" id="PTHR21091">
    <property type="entry name" value="METHYLTETRAHYDROFOLATE:HOMOCYSTEINE METHYLTRANSFERASE RELATED"/>
    <property type="match status" value="1"/>
</dbReference>
<evidence type="ECO:0000256" key="5">
    <source>
        <dbReference type="ARBA" id="ARBA00023239"/>
    </source>
</evidence>
<evidence type="ECO:0000313" key="12">
    <source>
        <dbReference type="Proteomes" id="UP001161064"/>
    </source>
</evidence>
<comment type="similarity">
    <text evidence="2 7 9">Belongs to the uroporphyrinogen decarboxylase family.</text>
</comment>
<comment type="catalytic activity">
    <reaction evidence="7 8">
        <text>uroporphyrinogen III + 4 H(+) = coproporphyrinogen III + 4 CO2</text>
        <dbReference type="Rhea" id="RHEA:19865"/>
        <dbReference type="ChEBI" id="CHEBI:15378"/>
        <dbReference type="ChEBI" id="CHEBI:16526"/>
        <dbReference type="ChEBI" id="CHEBI:57308"/>
        <dbReference type="ChEBI" id="CHEBI:57309"/>
        <dbReference type="EC" id="4.1.1.37"/>
    </reaction>
</comment>
<feature type="binding site" evidence="7">
    <location>
        <position position="90"/>
    </location>
    <ligand>
        <name>substrate</name>
    </ligand>
</feature>
<accession>A0ABQ4PXG1</accession>
<protein>
    <recommendedName>
        <fullName evidence="3 7">Uroporphyrinogen decarboxylase</fullName>
        <shortName evidence="7">UPD</shortName>
        <shortName evidence="7">URO-D</shortName>
        <ecNumber evidence="3 7">4.1.1.37</ecNumber>
    </recommendedName>
</protein>
<feature type="binding site" evidence="7">
    <location>
        <position position="166"/>
    </location>
    <ligand>
        <name>substrate</name>
    </ligand>
</feature>
<evidence type="ECO:0000256" key="8">
    <source>
        <dbReference type="RuleBase" id="RU000554"/>
    </source>
</evidence>
<dbReference type="Gene3D" id="3.20.20.210">
    <property type="match status" value="1"/>
</dbReference>
<dbReference type="RefSeq" id="WP_284360608.1">
    <property type="nucleotide sequence ID" value="NZ_BPFZ01000012.1"/>
</dbReference>
<evidence type="ECO:0000313" key="11">
    <source>
        <dbReference type="EMBL" id="GIU67641.1"/>
    </source>
</evidence>
<comment type="function">
    <text evidence="7">Catalyzes the decarboxylation of four acetate groups of uroporphyrinogen-III to yield coproporphyrinogen-III.</text>
</comment>
<comment type="caution">
    <text evidence="11">The sequence shown here is derived from an EMBL/GenBank/DDBJ whole genome shotgun (WGS) entry which is preliminary data.</text>
</comment>
<dbReference type="Pfam" id="PF01208">
    <property type="entry name" value="URO-D"/>
    <property type="match status" value="1"/>
</dbReference>
<sequence length="358" mass="38822">MSDVAYPLSHAQAKSSTTKSALVRTLLGEKQASPPIWLMRQAGRHLPEYRELRSKNKSFLDFCYAPAAAAEATLQPIRRYPVDAAIIFSDILVVPHALGRDVSFSDGEGPRLSPLAGSQDIARLDMSRLETRLTPVYEAIERVRGEMETSRALIGFAGAPWTLATYMIQGRGGERDLARAYAYQNPQLTLNLLEVLAQAVGQHLIAQVKAGADALQIFESWAEDIPSHLFTEIVTKPIAKVVEIVRETYPEVPIIGFPRGASHRAGQFHRETGVNGIGLDIAADLDQARTNVGPNVCLQGNLDPMVLMAGGDRLDQAVDVILAAAKSGPHIFNLGHGVVPSTPISHVEFVMHKVKASG</sequence>
<dbReference type="InterPro" id="IPR000257">
    <property type="entry name" value="Uroporphyrinogen_deCOase"/>
</dbReference>
<dbReference type="EMBL" id="BPFZ01000012">
    <property type="protein sequence ID" value="GIU67641.1"/>
    <property type="molecule type" value="Genomic_DNA"/>
</dbReference>
<comment type="caution">
    <text evidence="7">Lacks conserved residue(s) required for the propagation of feature annotation.</text>
</comment>
<feature type="binding site" evidence="7">
    <location>
        <position position="336"/>
    </location>
    <ligand>
        <name>substrate</name>
    </ligand>
</feature>
<evidence type="ECO:0000256" key="6">
    <source>
        <dbReference type="ARBA" id="ARBA00023244"/>
    </source>
</evidence>
<evidence type="ECO:0000256" key="4">
    <source>
        <dbReference type="ARBA" id="ARBA00022793"/>
    </source>
</evidence>
<feature type="binding site" evidence="7">
    <location>
        <position position="220"/>
    </location>
    <ligand>
        <name>substrate</name>
    </ligand>
</feature>
<keyword evidence="6 7" id="KW-0627">Porphyrin biosynthesis</keyword>
<reference evidence="11" key="1">
    <citation type="submission" date="2021-05" db="EMBL/GenBank/DDBJ databases">
        <authorList>
            <person name="Tanabe Y."/>
        </authorList>
    </citation>
    <scope>NUCLEOTIDE SEQUENCE</scope>
    <source>
        <strain evidence="11">BOTRYCO-1</strain>
    </source>
</reference>
<proteinExistence type="inferred from homology"/>
<dbReference type="HAMAP" id="MF_00218">
    <property type="entry name" value="URO_D"/>
    <property type="match status" value="1"/>
</dbReference>
<keyword evidence="5 7" id="KW-0456">Lyase</keyword>
<keyword evidence="4 7" id="KW-0210">Decarboxylase</keyword>
<comment type="subcellular location">
    <subcellularLocation>
        <location evidence="7">Cytoplasm</location>
    </subcellularLocation>
</comment>
<evidence type="ECO:0000256" key="7">
    <source>
        <dbReference type="HAMAP-Rule" id="MF_00218"/>
    </source>
</evidence>
<dbReference type="SUPFAM" id="SSF51726">
    <property type="entry name" value="UROD/MetE-like"/>
    <property type="match status" value="1"/>
</dbReference>
<evidence type="ECO:0000259" key="10">
    <source>
        <dbReference type="PROSITE" id="PS00906"/>
    </source>
</evidence>
<organism evidence="11 12">
    <name type="scientific">Candidatus Phycosocius spiralis</name>
    <dbReference type="NCBI Taxonomy" id="2815099"/>
    <lineage>
        <taxon>Bacteria</taxon>
        <taxon>Pseudomonadati</taxon>
        <taxon>Pseudomonadota</taxon>
        <taxon>Alphaproteobacteria</taxon>
        <taxon>Caulobacterales</taxon>
        <taxon>Caulobacterales incertae sedis</taxon>
        <taxon>Candidatus Phycosocius</taxon>
    </lineage>
</organism>
<dbReference type="EC" id="4.1.1.37" evidence="3 7"/>
<evidence type="ECO:0000256" key="2">
    <source>
        <dbReference type="ARBA" id="ARBA00009935"/>
    </source>
</evidence>
<dbReference type="PROSITE" id="PS00906">
    <property type="entry name" value="UROD_1"/>
    <property type="match status" value="1"/>
</dbReference>
<feature type="binding site" evidence="7">
    <location>
        <begin position="40"/>
        <end position="44"/>
    </location>
    <ligand>
        <name>substrate</name>
    </ligand>
</feature>
<comment type="pathway">
    <text evidence="1 7 8">Porphyrin-containing compound metabolism; protoporphyrin-IX biosynthesis; coproporphyrinogen-III from 5-aminolevulinate: step 4/4.</text>
</comment>
<dbReference type="InterPro" id="IPR038071">
    <property type="entry name" value="UROD/MetE-like_sf"/>
</dbReference>
<evidence type="ECO:0000256" key="1">
    <source>
        <dbReference type="ARBA" id="ARBA00004804"/>
    </source>
</evidence>